<dbReference type="PIRSF" id="PIRSF006648">
    <property type="entry name" value="DrrB"/>
    <property type="match status" value="1"/>
</dbReference>
<feature type="transmembrane region" description="Helical" evidence="5">
    <location>
        <begin position="112"/>
        <end position="140"/>
    </location>
</feature>
<dbReference type="InterPro" id="IPR047817">
    <property type="entry name" value="ABC2_TM_bact-type"/>
</dbReference>
<accession>A0ABP7VU35</accession>
<comment type="caution">
    <text evidence="7">The sequence shown here is derived from an EMBL/GenBank/DDBJ whole genome shotgun (WGS) entry which is preliminary data.</text>
</comment>
<comment type="subcellular location">
    <subcellularLocation>
        <location evidence="5">Cell membrane</location>
        <topology evidence="5">Multi-pass membrane protein</topology>
    </subcellularLocation>
    <subcellularLocation>
        <location evidence="1">Membrane</location>
        <topology evidence="1">Multi-pass membrane protein</topology>
    </subcellularLocation>
</comment>
<dbReference type="PANTHER" id="PTHR43229:SF3">
    <property type="entry name" value="ABC-TYPE MULTIDRUG TRANSPORT SYSTEM, PERMEASE COMPONENT"/>
    <property type="match status" value="1"/>
</dbReference>
<dbReference type="Pfam" id="PF01061">
    <property type="entry name" value="ABC2_membrane"/>
    <property type="match status" value="1"/>
</dbReference>
<keyword evidence="5" id="KW-0813">Transport</keyword>
<dbReference type="InterPro" id="IPR051784">
    <property type="entry name" value="Nod_factor_ABC_transporter"/>
</dbReference>
<dbReference type="EMBL" id="BAABDL010000104">
    <property type="protein sequence ID" value="GAA4074059.1"/>
    <property type="molecule type" value="Genomic_DNA"/>
</dbReference>
<organism evidence="7 8">
    <name type="scientific">Amphibacillus indicireducens</name>
    <dbReference type="NCBI Taxonomy" id="1076330"/>
    <lineage>
        <taxon>Bacteria</taxon>
        <taxon>Bacillati</taxon>
        <taxon>Bacillota</taxon>
        <taxon>Bacilli</taxon>
        <taxon>Bacillales</taxon>
        <taxon>Bacillaceae</taxon>
        <taxon>Amphibacillus</taxon>
    </lineage>
</organism>
<evidence type="ECO:0000259" key="6">
    <source>
        <dbReference type="PROSITE" id="PS51012"/>
    </source>
</evidence>
<feature type="transmembrane region" description="Helical" evidence="5">
    <location>
        <begin position="146"/>
        <end position="171"/>
    </location>
</feature>
<keyword evidence="5" id="KW-1003">Cell membrane</keyword>
<evidence type="ECO:0000256" key="4">
    <source>
        <dbReference type="ARBA" id="ARBA00023136"/>
    </source>
</evidence>
<comment type="similarity">
    <text evidence="5">Belongs to the ABC-2 integral membrane protein family.</text>
</comment>
<dbReference type="PRINTS" id="PR00164">
    <property type="entry name" value="ABC2TRNSPORT"/>
</dbReference>
<sequence length="266" mass="30362">MLVKEFRQKSNLGIKGILILCQIEFKAFWKNKNILVSQIVQPIMYYMFLVMGIGSTIGMVSFGEIEVPYELYAMVGVMGLLITSQMTQTIYRTTIDKRWGLLPLKFLSGITPTYYILGMSTYPTIGFVFQSTIVYFLALISGFEIVFFNFILALVIAVISLLFWTSLGVLITVFINDYQKRDTIIAMLILPIGFSAPTFYLIDNVPLYINIVARLNPLTYQITAIRSVLFNEVQYNFLFISVVITIISIIISTIVLRRSKLVVKER</sequence>
<name>A0ABP7VU35_9BACI</name>
<evidence type="ECO:0000256" key="3">
    <source>
        <dbReference type="ARBA" id="ARBA00022989"/>
    </source>
</evidence>
<protein>
    <recommendedName>
        <fullName evidence="5">Transport permease protein</fullName>
    </recommendedName>
</protein>
<dbReference type="Proteomes" id="UP001501734">
    <property type="component" value="Unassembled WGS sequence"/>
</dbReference>
<feature type="transmembrane region" description="Helical" evidence="5">
    <location>
        <begin position="183"/>
        <end position="202"/>
    </location>
</feature>
<evidence type="ECO:0000313" key="8">
    <source>
        <dbReference type="Proteomes" id="UP001501734"/>
    </source>
</evidence>
<proteinExistence type="inferred from homology"/>
<feature type="transmembrane region" description="Helical" evidence="5">
    <location>
        <begin position="43"/>
        <end position="65"/>
    </location>
</feature>
<keyword evidence="2 5" id="KW-0812">Transmembrane</keyword>
<feature type="transmembrane region" description="Helical" evidence="5">
    <location>
        <begin position="71"/>
        <end position="91"/>
    </location>
</feature>
<dbReference type="RefSeq" id="WP_344912599.1">
    <property type="nucleotide sequence ID" value="NZ_BAABDL010000104.1"/>
</dbReference>
<evidence type="ECO:0000313" key="7">
    <source>
        <dbReference type="EMBL" id="GAA4074059.1"/>
    </source>
</evidence>
<reference evidence="8" key="1">
    <citation type="journal article" date="2019" name="Int. J. Syst. Evol. Microbiol.">
        <title>The Global Catalogue of Microorganisms (GCM) 10K type strain sequencing project: providing services to taxonomists for standard genome sequencing and annotation.</title>
        <authorList>
            <consortium name="The Broad Institute Genomics Platform"/>
            <consortium name="The Broad Institute Genome Sequencing Center for Infectious Disease"/>
            <person name="Wu L."/>
            <person name="Ma J."/>
        </authorList>
    </citation>
    <scope>NUCLEOTIDE SEQUENCE [LARGE SCALE GENOMIC DNA]</scope>
    <source>
        <strain evidence="8">JCM 17250</strain>
    </source>
</reference>
<dbReference type="InterPro" id="IPR000412">
    <property type="entry name" value="ABC_2_transport"/>
</dbReference>
<feature type="domain" description="ABC transmembrane type-2" evidence="6">
    <location>
        <begin position="33"/>
        <end position="259"/>
    </location>
</feature>
<evidence type="ECO:0000256" key="1">
    <source>
        <dbReference type="ARBA" id="ARBA00004141"/>
    </source>
</evidence>
<evidence type="ECO:0000256" key="5">
    <source>
        <dbReference type="RuleBase" id="RU361157"/>
    </source>
</evidence>
<keyword evidence="8" id="KW-1185">Reference proteome</keyword>
<dbReference type="PROSITE" id="PS51012">
    <property type="entry name" value="ABC_TM2"/>
    <property type="match status" value="1"/>
</dbReference>
<gene>
    <name evidence="7" type="ORF">GCM10022410_19090</name>
</gene>
<feature type="transmembrane region" description="Helical" evidence="5">
    <location>
        <begin position="237"/>
        <end position="256"/>
    </location>
</feature>
<keyword evidence="3 5" id="KW-1133">Transmembrane helix</keyword>
<evidence type="ECO:0000256" key="2">
    <source>
        <dbReference type="ARBA" id="ARBA00022692"/>
    </source>
</evidence>
<dbReference type="InterPro" id="IPR013525">
    <property type="entry name" value="ABC2_TM"/>
</dbReference>
<dbReference type="PANTHER" id="PTHR43229">
    <property type="entry name" value="NODULATION PROTEIN J"/>
    <property type="match status" value="1"/>
</dbReference>
<keyword evidence="4 5" id="KW-0472">Membrane</keyword>